<proteinExistence type="predicted"/>
<dbReference type="Proteomes" id="UP000271125">
    <property type="component" value="Unassembled WGS sequence"/>
</dbReference>
<reference evidence="3 4" key="1">
    <citation type="submission" date="2018-06" db="EMBL/GenBank/DDBJ databases">
        <title>Extensive metabolic versatility and redundancy in microbially diverse, dynamic hydrothermal sediments.</title>
        <authorList>
            <person name="Dombrowski N."/>
            <person name="Teske A."/>
            <person name="Baker B.J."/>
        </authorList>
    </citation>
    <scope>NUCLEOTIDE SEQUENCE [LARGE SCALE GENOMIC DNA]</scope>
    <source>
        <strain evidence="3">B10_G13</strain>
    </source>
</reference>
<dbReference type="InterPro" id="IPR018392">
    <property type="entry name" value="LysM"/>
</dbReference>
<feature type="domain" description="LysM" evidence="2">
    <location>
        <begin position="91"/>
        <end position="144"/>
    </location>
</feature>
<dbReference type="CDD" id="cd00118">
    <property type="entry name" value="LysM"/>
    <property type="match status" value="1"/>
</dbReference>
<comment type="caution">
    <text evidence="3">The sequence shown here is derived from an EMBL/GenBank/DDBJ whole genome shotgun (WGS) entry which is preliminary data.</text>
</comment>
<dbReference type="Gene3D" id="3.10.350.10">
    <property type="entry name" value="LysM domain"/>
    <property type="match status" value="1"/>
</dbReference>
<dbReference type="PROSITE" id="PS51782">
    <property type="entry name" value="LYSM"/>
    <property type="match status" value="1"/>
</dbReference>
<dbReference type="PANTHER" id="PTHR34700">
    <property type="entry name" value="POTASSIUM BINDING PROTEIN KBP"/>
    <property type="match status" value="1"/>
</dbReference>
<keyword evidence="1" id="KW-0175">Coiled coil</keyword>
<dbReference type="EMBL" id="QNBD01000102">
    <property type="protein sequence ID" value="RKX71151.1"/>
    <property type="molecule type" value="Genomic_DNA"/>
</dbReference>
<sequence>MKGKVTIIILVIFLIAFFSVSLSAAEKKITGKDALSMIENYKTKEAELQTKIAEVEKVVKLLQTEVNELQGKVDEIGTELEQCKIKLAENSKYVVVPGDWLSKLAEYDKVYGHGNYRRWPEIYRANKDLIKNPDLILPGWELNIPRP</sequence>
<evidence type="ECO:0000313" key="4">
    <source>
        <dbReference type="Proteomes" id="UP000271125"/>
    </source>
</evidence>
<gene>
    <name evidence="3" type="ORF">DRP43_02720</name>
</gene>
<name>A0A660SMA8_UNCT6</name>
<dbReference type="InterPro" id="IPR036779">
    <property type="entry name" value="LysM_dom_sf"/>
</dbReference>
<dbReference type="AlphaFoldDB" id="A0A660SMA8"/>
<feature type="coiled-coil region" evidence="1">
    <location>
        <begin position="38"/>
        <end position="86"/>
    </location>
</feature>
<evidence type="ECO:0000313" key="3">
    <source>
        <dbReference type="EMBL" id="RKX71151.1"/>
    </source>
</evidence>
<evidence type="ECO:0000256" key="1">
    <source>
        <dbReference type="SAM" id="Coils"/>
    </source>
</evidence>
<dbReference type="PANTHER" id="PTHR34700:SF4">
    <property type="entry name" value="PHAGE-LIKE ELEMENT PBSX PROTEIN XKDP"/>
    <property type="match status" value="1"/>
</dbReference>
<protein>
    <recommendedName>
        <fullName evidence="2">LysM domain-containing protein</fullName>
    </recommendedName>
</protein>
<organism evidence="3 4">
    <name type="scientific">candidate division TA06 bacterium</name>
    <dbReference type="NCBI Taxonomy" id="2250710"/>
    <lineage>
        <taxon>Bacteria</taxon>
        <taxon>Bacteria division TA06</taxon>
    </lineage>
</organism>
<evidence type="ECO:0000259" key="2">
    <source>
        <dbReference type="PROSITE" id="PS51782"/>
    </source>
</evidence>
<dbReference type="InterPro" id="IPR052196">
    <property type="entry name" value="Bact_Kbp"/>
</dbReference>
<accession>A0A660SMA8</accession>